<keyword evidence="1 5" id="KW-0853">WD repeat</keyword>
<dbReference type="InterPro" id="IPR020472">
    <property type="entry name" value="WD40_PAC1"/>
</dbReference>
<dbReference type="PROSITE" id="PS00678">
    <property type="entry name" value="WD_REPEATS_1"/>
    <property type="match status" value="1"/>
</dbReference>
<name>A0A4P6JVH3_KTERU</name>
<dbReference type="SUPFAM" id="SSF56112">
    <property type="entry name" value="Protein kinase-like (PK-like)"/>
    <property type="match status" value="1"/>
</dbReference>
<reference evidence="8 9" key="1">
    <citation type="submission" date="2019-01" db="EMBL/GenBank/DDBJ databases">
        <title>Ktedonosporobacter rubrisoli SCAWS-G2.</title>
        <authorList>
            <person name="Huang Y."/>
            <person name="Yan B."/>
        </authorList>
    </citation>
    <scope>NUCLEOTIDE SEQUENCE [LARGE SCALE GENOMIC DNA]</scope>
    <source>
        <strain evidence="8 9">SCAWS-G2</strain>
    </source>
</reference>
<dbReference type="Gene3D" id="1.10.510.10">
    <property type="entry name" value="Transferase(Phosphotransferase) domain 1"/>
    <property type="match status" value="1"/>
</dbReference>
<dbReference type="InterPro" id="IPR015943">
    <property type="entry name" value="WD40/YVTN_repeat-like_dom_sf"/>
</dbReference>
<evidence type="ECO:0000256" key="2">
    <source>
        <dbReference type="ARBA" id="ARBA00022737"/>
    </source>
</evidence>
<dbReference type="PROSITE" id="PS00108">
    <property type="entry name" value="PROTEIN_KINASE_ST"/>
    <property type="match status" value="1"/>
</dbReference>
<dbReference type="Pfam" id="PF00400">
    <property type="entry name" value="WD40"/>
    <property type="match status" value="6"/>
</dbReference>
<dbReference type="KEGG" id="kbs:EPA93_28240"/>
<dbReference type="PANTHER" id="PTHR44019:SF8">
    <property type="entry name" value="POC1 CENTRIOLAR PROTEIN HOMOLOG"/>
    <property type="match status" value="1"/>
</dbReference>
<keyword evidence="2" id="KW-0677">Repeat</keyword>
<dbReference type="Pfam" id="PF00069">
    <property type="entry name" value="Pkinase"/>
    <property type="match status" value="1"/>
</dbReference>
<feature type="repeat" description="WD" evidence="5">
    <location>
        <begin position="441"/>
        <end position="482"/>
    </location>
</feature>
<sequence>MPDILPVGQQINNYRILRYLGRGGFASVYLAQHIHLKTYAAIKLLEAKLDEANLKKFRREARIVANLRHPHIISVYDFGIDERSEQPYLIMDYAPNGNLRQRHPKDSIVLPELIHHYISEVAQALDFAHKKGIVHRDIKPENLLVGEQSLILLSDFGIATVMPGSEVHSGVYDTLSWQQQGPPNVAGTAAYMAPEQLRGKPVTASDQYSLGIMVYEWLCGERPFHGAFVSLYAQHIGVRPASPGNLNPAIPPAISHVVLRTLEKEPDLRYPSVLDFVTAFAEAMREPAPRPPIARRRKPEPIEQLPFPAPADPQQGMPLERSSTAIMPEPGLDKQPTLVPVAKLKKQPARVPETPHPGESVPQGGEPAPFKRRLFLVGMGSLFLVGSAGLAYGWLNQRALVAPVTAQHGATAPAHHASPTSTPTARPTATNIPALTTLQVYSGHKDIVDAVAWSPDGNYIVSGSLDRTAQLWNANTGQQLIVYKQHADTVSSVAWAPDATYIASASYDQTVQIWKPTNGINVSIYRDLKQNISSVSWSSLGTRIVTAALIGSQIAIFDPQTGKNVSSYDIHSNYIYAVAWSPDGLRIASASGGGTGATVQVWDVTTNSLVSSYRGHVGGVFTVCWSPDGQFIATGGFDKTVRVWKVATGELVLSYDEHKDAVNSVVWSPKGDYIASAGNDRVVRVWTASGGIIQHVYREHLDSIRSLTWSPDGTRVASASADETVRVWKAI</sequence>
<keyword evidence="9" id="KW-1185">Reference proteome</keyword>
<dbReference type="PROSITE" id="PS00107">
    <property type="entry name" value="PROTEIN_KINASE_ATP"/>
    <property type="match status" value="1"/>
</dbReference>
<dbReference type="InterPro" id="IPR019775">
    <property type="entry name" value="WD40_repeat_CS"/>
</dbReference>
<evidence type="ECO:0000256" key="4">
    <source>
        <dbReference type="ARBA" id="ARBA00022840"/>
    </source>
</evidence>
<feature type="repeat" description="WD" evidence="5">
    <location>
        <begin position="483"/>
        <end position="524"/>
    </location>
</feature>
<dbReference type="Gene3D" id="2.130.10.10">
    <property type="entry name" value="YVTN repeat-like/Quinoprotein amine dehydrogenase"/>
    <property type="match status" value="3"/>
</dbReference>
<dbReference type="PROSITE" id="PS50011">
    <property type="entry name" value="PROTEIN_KINASE_DOM"/>
    <property type="match status" value="1"/>
</dbReference>
<dbReference type="Proteomes" id="UP000290365">
    <property type="component" value="Chromosome"/>
</dbReference>
<feature type="repeat" description="WD" evidence="5">
    <location>
        <begin position="613"/>
        <end position="654"/>
    </location>
</feature>
<dbReference type="InterPro" id="IPR008271">
    <property type="entry name" value="Ser/Thr_kinase_AS"/>
</dbReference>
<gene>
    <name evidence="8" type="ORF">EPA93_28240</name>
</gene>
<evidence type="ECO:0000313" key="9">
    <source>
        <dbReference type="Proteomes" id="UP000290365"/>
    </source>
</evidence>
<feature type="repeat" description="WD" evidence="5">
    <location>
        <begin position="568"/>
        <end position="612"/>
    </location>
</feature>
<keyword evidence="4 6" id="KW-0067">ATP-binding</keyword>
<dbReference type="PRINTS" id="PR00320">
    <property type="entry name" value="GPROTEINBRPT"/>
</dbReference>
<evidence type="ECO:0000259" key="7">
    <source>
        <dbReference type="PROSITE" id="PS50011"/>
    </source>
</evidence>
<dbReference type="InterPro" id="IPR001680">
    <property type="entry name" value="WD40_rpt"/>
</dbReference>
<dbReference type="FunFam" id="3.30.200.20:FF:000042">
    <property type="entry name" value="Aurora kinase A"/>
    <property type="match status" value="1"/>
</dbReference>
<organism evidence="8 9">
    <name type="scientific">Ktedonosporobacter rubrisoli</name>
    <dbReference type="NCBI Taxonomy" id="2509675"/>
    <lineage>
        <taxon>Bacteria</taxon>
        <taxon>Bacillati</taxon>
        <taxon>Chloroflexota</taxon>
        <taxon>Ktedonobacteria</taxon>
        <taxon>Ktedonobacterales</taxon>
        <taxon>Ktedonosporobacteraceae</taxon>
        <taxon>Ktedonosporobacter</taxon>
    </lineage>
</organism>
<dbReference type="GO" id="GO:0005524">
    <property type="term" value="F:ATP binding"/>
    <property type="evidence" value="ECO:0007669"/>
    <property type="project" value="UniProtKB-UniRule"/>
</dbReference>
<dbReference type="SMART" id="SM00320">
    <property type="entry name" value="WD40"/>
    <property type="match status" value="7"/>
</dbReference>
<evidence type="ECO:0000256" key="6">
    <source>
        <dbReference type="PROSITE-ProRule" id="PRU10141"/>
    </source>
</evidence>
<evidence type="ECO:0000256" key="5">
    <source>
        <dbReference type="PROSITE-ProRule" id="PRU00221"/>
    </source>
</evidence>
<dbReference type="SMART" id="SM00220">
    <property type="entry name" value="S_TKc"/>
    <property type="match status" value="1"/>
</dbReference>
<dbReference type="InterPro" id="IPR050505">
    <property type="entry name" value="WDR55/POC1"/>
</dbReference>
<dbReference type="InterPro" id="IPR017441">
    <property type="entry name" value="Protein_kinase_ATP_BS"/>
</dbReference>
<dbReference type="PROSITE" id="PS50294">
    <property type="entry name" value="WD_REPEATS_REGION"/>
    <property type="match status" value="5"/>
</dbReference>
<dbReference type="RefSeq" id="WP_129890723.1">
    <property type="nucleotide sequence ID" value="NZ_CP035758.1"/>
</dbReference>
<dbReference type="InterPro" id="IPR036322">
    <property type="entry name" value="WD40_repeat_dom_sf"/>
</dbReference>
<keyword evidence="3 6" id="KW-0547">Nucleotide-binding</keyword>
<dbReference type="PROSITE" id="PS50082">
    <property type="entry name" value="WD_REPEATS_2"/>
    <property type="match status" value="6"/>
</dbReference>
<evidence type="ECO:0000256" key="1">
    <source>
        <dbReference type="ARBA" id="ARBA00022574"/>
    </source>
</evidence>
<dbReference type="InterPro" id="IPR011009">
    <property type="entry name" value="Kinase-like_dom_sf"/>
</dbReference>
<protein>
    <recommendedName>
        <fullName evidence="7">Protein kinase domain-containing protein</fullName>
    </recommendedName>
</protein>
<feature type="repeat" description="WD" evidence="5">
    <location>
        <begin position="697"/>
        <end position="731"/>
    </location>
</feature>
<proteinExistence type="predicted"/>
<dbReference type="OrthoDB" id="136964at2"/>
<dbReference type="CDD" id="cd14014">
    <property type="entry name" value="STKc_PknB_like"/>
    <property type="match status" value="1"/>
</dbReference>
<evidence type="ECO:0000256" key="3">
    <source>
        <dbReference type="ARBA" id="ARBA00022741"/>
    </source>
</evidence>
<feature type="binding site" evidence="6">
    <location>
        <position position="43"/>
    </location>
    <ligand>
        <name>ATP</name>
        <dbReference type="ChEBI" id="CHEBI:30616"/>
    </ligand>
</feature>
<feature type="repeat" description="WD" evidence="5">
    <location>
        <begin position="655"/>
        <end position="686"/>
    </location>
</feature>
<dbReference type="CDD" id="cd00200">
    <property type="entry name" value="WD40"/>
    <property type="match status" value="1"/>
</dbReference>
<dbReference type="AlphaFoldDB" id="A0A4P6JVH3"/>
<dbReference type="GO" id="GO:0004672">
    <property type="term" value="F:protein kinase activity"/>
    <property type="evidence" value="ECO:0007669"/>
    <property type="project" value="InterPro"/>
</dbReference>
<accession>A0A4P6JVH3</accession>
<feature type="domain" description="Protein kinase" evidence="7">
    <location>
        <begin position="14"/>
        <end position="281"/>
    </location>
</feature>
<evidence type="ECO:0000313" key="8">
    <source>
        <dbReference type="EMBL" id="QBD79657.1"/>
    </source>
</evidence>
<dbReference type="SUPFAM" id="SSF50978">
    <property type="entry name" value="WD40 repeat-like"/>
    <property type="match status" value="1"/>
</dbReference>
<dbReference type="EMBL" id="CP035758">
    <property type="protein sequence ID" value="QBD79657.1"/>
    <property type="molecule type" value="Genomic_DNA"/>
</dbReference>
<dbReference type="InterPro" id="IPR000719">
    <property type="entry name" value="Prot_kinase_dom"/>
</dbReference>
<dbReference type="PANTHER" id="PTHR44019">
    <property type="entry name" value="WD REPEAT-CONTAINING PROTEIN 55"/>
    <property type="match status" value="1"/>
</dbReference>